<comment type="function">
    <text evidence="5">One of the proteins that surrounds the polypeptide exit tunnel on the outside of the subunit.</text>
</comment>
<sequence length="103" mass="11563">MKIRKNDTVIIKLGKDRGKTGKVVRVITKDDTLLVEGLNLYKKHQKARSQDQKGGIIEKPMPIKISNVMIFDSKTNKGVRVGYISDEGKKTRVIKVSGKNVKI</sequence>
<dbReference type="GO" id="GO:0006412">
    <property type="term" value="P:translation"/>
    <property type="evidence" value="ECO:0007669"/>
    <property type="project" value="UniProtKB-UniRule"/>
</dbReference>
<dbReference type="AlphaFoldDB" id="A0A2H0DY92"/>
<keyword evidence="5" id="KW-0694">RNA-binding</keyword>
<evidence type="ECO:0000256" key="2">
    <source>
        <dbReference type="ARBA" id="ARBA00022980"/>
    </source>
</evidence>
<evidence type="ECO:0000256" key="3">
    <source>
        <dbReference type="ARBA" id="ARBA00023274"/>
    </source>
</evidence>
<keyword evidence="2 5" id="KW-0689">Ribosomal protein</keyword>
<dbReference type="PANTHER" id="PTHR12903">
    <property type="entry name" value="MITOCHONDRIAL RIBOSOMAL PROTEIN L24"/>
    <property type="match status" value="1"/>
</dbReference>
<accession>A0A2H0DY92</accession>
<dbReference type="HAMAP" id="MF_01326_B">
    <property type="entry name" value="Ribosomal_uL24_B"/>
    <property type="match status" value="1"/>
</dbReference>
<evidence type="ECO:0000256" key="1">
    <source>
        <dbReference type="ARBA" id="ARBA00010618"/>
    </source>
</evidence>
<dbReference type="Pfam" id="PF00467">
    <property type="entry name" value="KOW"/>
    <property type="match status" value="1"/>
</dbReference>
<comment type="caution">
    <text evidence="7">The sequence shown here is derived from an EMBL/GenBank/DDBJ whole genome shotgun (WGS) entry which is preliminary data.</text>
</comment>
<dbReference type="Gene3D" id="2.30.30.30">
    <property type="match status" value="1"/>
</dbReference>
<gene>
    <name evidence="5" type="primary">rplX</name>
    <name evidence="7" type="ORF">COW81_01820</name>
</gene>
<organism evidence="7 8">
    <name type="scientific">Candidatus Campbellbacteria bacterium CG22_combo_CG10-13_8_21_14_all_36_13</name>
    <dbReference type="NCBI Taxonomy" id="1974529"/>
    <lineage>
        <taxon>Bacteria</taxon>
        <taxon>Candidatus Campbelliibacteriota</taxon>
    </lineage>
</organism>
<dbReference type="SMART" id="SM00739">
    <property type="entry name" value="KOW"/>
    <property type="match status" value="1"/>
</dbReference>
<evidence type="ECO:0000313" key="7">
    <source>
        <dbReference type="EMBL" id="PIP87137.1"/>
    </source>
</evidence>
<dbReference type="InterPro" id="IPR005824">
    <property type="entry name" value="KOW"/>
</dbReference>
<reference evidence="7 8" key="1">
    <citation type="submission" date="2017-09" db="EMBL/GenBank/DDBJ databases">
        <title>Depth-based differentiation of microbial function through sediment-hosted aquifers and enrichment of novel symbionts in the deep terrestrial subsurface.</title>
        <authorList>
            <person name="Probst A.J."/>
            <person name="Ladd B."/>
            <person name="Jarett J.K."/>
            <person name="Geller-Mcgrath D.E."/>
            <person name="Sieber C.M."/>
            <person name="Emerson J.B."/>
            <person name="Anantharaman K."/>
            <person name="Thomas B.C."/>
            <person name="Malmstrom R."/>
            <person name="Stieglmeier M."/>
            <person name="Klingl A."/>
            <person name="Woyke T."/>
            <person name="Ryan C.M."/>
            <person name="Banfield J.F."/>
        </authorList>
    </citation>
    <scope>NUCLEOTIDE SEQUENCE [LARGE SCALE GENOMIC DNA]</scope>
    <source>
        <strain evidence="7">CG22_combo_CG10-13_8_21_14_all_36_13</strain>
    </source>
</reference>
<dbReference type="GO" id="GO:0005840">
    <property type="term" value="C:ribosome"/>
    <property type="evidence" value="ECO:0007669"/>
    <property type="project" value="UniProtKB-KW"/>
</dbReference>
<dbReference type="Proteomes" id="UP000231143">
    <property type="component" value="Unassembled WGS sequence"/>
</dbReference>
<dbReference type="NCBIfam" id="TIGR01079">
    <property type="entry name" value="rplX_bact"/>
    <property type="match status" value="1"/>
</dbReference>
<dbReference type="InterPro" id="IPR008991">
    <property type="entry name" value="Translation_prot_SH3-like_sf"/>
</dbReference>
<dbReference type="SUPFAM" id="SSF50104">
    <property type="entry name" value="Translation proteins SH3-like domain"/>
    <property type="match status" value="1"/>
</dbReference>
<name>A0A2H0DY92_9BACT</name>
<comment type="similarity">
    <text evidence="1 5">Belongs to the universal ribosomal protein uL24 family.</text>
</comment>
<keyword evidence="3 5" id="KW-0687">Ribonucleoprotein</keyword>
<comment type="function">
    <text evidence="5">One of two assembly initiator proteins, it binds directly to the 5'-end of the 23S rRNA, where it nucleates assembly of the 50S subunit.</text>
</comment>
<dbReference type="Pfam" id="PF17136">
    <property type="entry name" value="ribosomal_L24"/>
    <property type="match status" value="1"/>
</dbReference>
<keyword evidence="5" id="KW-0699">rRNA-binding</keyword>
<evidence type="ECO:0000256" key="5">
    <source>
        <dbReference type="HAMAP-Rule" id="MF_01326"/>
    </source>
</evidence>
<dbReference type="GO" id="GO:0019843">
    <property type="term" value="F:rRNA binding"/>
    <property type="evidence" value="ECO:0007669"/>
    <property type="project" value="UniProtKB-UniRule"/>
</dbReference>
<dbReference type="GO" id="GO:0003735">
    <property type="term" value="F:structural constituent of ribosome"/>
    <property type="evidence" value="ECO:0007669"/>
    <property type="project" value="InterPro"/>
</dbReference>
<dbReference type="GO" id="GO:1990904">
    <property type="term" value="C:ribonucleoprotein complex"/>
    <property type="evidence" value="ECO:0007669"/>
    <property type="project" value="UniProtKB-KW"/>
</dbReference>
<proteinExistence type="inferred from homology"/>
<dbReference type="EMBL" id="PCTT01000023">
    <property type="protein sequence ID" value="PIP87137.1"/>
    <property type="molecule type" value="Genomic_DNA"/>
</dbReference>
<dbReference type="InterPro" id="IPR041988">
    <property type="entry name" value="Ribosomal_uL24_KOW"/>
</dbReference>
<dbReference type="CDD" id="cd06089">
    <property type="entry name" value="KOW_RPL26"/>
    <property type="match status" value="1"/>
</dbReference>
<dbReference type="InterPro" id="IPR057264">
    <property type="entry name" value="Ribosomal_uL24_C"/>
</dbReference>
<evidence type="ECO:0000256" key="4">
    <source>
        <dbReference type="ARBA" id="ARBA00035206"/>
    </source>
</evidence>
<dbReference type="InterPro" id="IPR003256">
    <property type="entry name" value="Ribosomal_uL24"/>
</dbReference>
<evidence type="ECO:0000259" key="6">
    <source>
        <dbReference type="SMART" id="SM00739"/>
    </source>
</evidence>
<evidence type="ECO:0000313" key="8">
    <source>
        <dbReference type="Proteomes" id="UP000231143"/>
    </source>
</evidence>
<feature type="domain" description="KOW" evidence="6">
    <location>
        <begin position="2"/>
        <end position="29"/>
    </location>
</feature>
<protein>
    <recommendedName>
        <fullName evidence="4 5">Large ribosomal subunit protein uL24</fullName>
    </recommendedName>
</protein>
<dbReference type="InterPro" id="IPR014722">
    <property type="entry name" value="Rib_uL2_dom2"/>
</dbReference>
<comment type="subunit">
    <text evidence="5">Part of the 50S ribosomal subunit.</text>
</comment>